<organism evidence="18 19">
    <name type="scientific">Macaca mulatta papillomavirus 2</name>
    <dbReference type="NCBI Taxonomy" id="2294150"/>
    <lineage>
        <taxon>Viruses</taxon>
        <taxon>Monodnaviria</taxon>
        <taxon>Shotokuvirae</taxon>
        <taxon>Cossaviricota</taxon>
        <taxon>Papovaviricetes</taxon>
        <taxon>Zurhausenvirales</taxon>
        <taxon>Papillomaviridae</taxon>
        <taxon>primate papillomaviruses</taxon>
    </lineage>
</organism>
<keyword evidence="3 16" id="KW-1048">Host nucleus</keyword>
<evidence type="ECO:0000256" key="2">
    <source>
        <dbReference type="ARBA" id="ARBA00022518"/>
    </source>
</evidence>
<protein>
    <recommendedName>
        <fullName evidence="16 17">Protein E6</fullName>
    </recommendedName>
</protein>
<evidence type="ECO:0000256" key="7">
    <source>
        <dbReference type="ARBA" id="ARBA00022771"/>
    </source>
</evidence>
<dbReference type="GO" id="GO:0042025">
    <property type="term" value="C:host cell nucleus"/>
    <property type="evidence" value="ECO:0007669"/>
    <property type="project" value="UniProtKB-SubCell"/>
</dbReference>
<dbReference type="EMBL" id="MG837557">
    <property type="protein sequence ID" value="AXN57280.1"/>
    <property type="molecule type" value="Genomic_DNA"/>
</dbReference>
<dbReference type="HAMAP" id="MF_04006">
    <property type="entry name" value="HPV_E6"/>
    <property type="match status" value="1"/>
</dbReference>
<evidence type="ECO:0000256" key="16">
    <source>
        <dbReference type="HAMAP-Rule" id="MF_04006"/>
    </source>
</evidence>
<evidence type="ECO:0000313" key="18">
    <source>
        <dbReference type="EMBL" id="AXN57280.1"/>
    </source>
</evidence>
<dbReference type="InterPro" id="IPR038575">
    <property type="entry name" value="E6_sf"/>
</dbReference>
<dbReference type="Pfam" id="PF00518">
    <property type="entry name" value="E6"/>
    <property type="match status" value="1"/>
</dbReference>
<keyword evidence="14 16" id="KW-0899">Viral immunoevasion</keyword>
<evidence type="ECO:0000256" key="3">
    <source>
        <dbReference type="ARBA" id="ARBA00022562"/>
    </source>
</evidence>
<evidence type="ECO:0000256" key="14">
    <source>
        <dbReference type="ARBA" id="ARBA00023280"/>
    </source>
</evidence>
<dbReference type="GO" id="GO:0039648">
    <property type="term" value="P:symbiont-mediated perturbation of host ubiquitin-like protein modification"/>
    <property type="evidence" value="ECO:0007669"/>
    <property type="project" value="UniProtKB-UniRule"/>
</dbReference>
<dbReference type="InterPro" id="IPR001334">
    <property type="entry name" value="E6"/>
</dbReference>
<keyword evidence="2 16" id="KW-0244">Early protein</keyword>
<keyword evidence="4 16" id="KW-0945">Host-virus interaction</keyword>
<feature type="zinc finger region" evidence="16">
    <location>
        <begin position="29"/>
        <end position="65"/>
    </location>
</feature>
<feature type="zinc finger region" evidence="16">
    <location>
        <begin position="102"/>
        <end position="138"/>
    </location>
</feature>
<comment type="function">
    <text evidence="16">Plays a major role in the induction and maintenance of cellular transformation. E6 associates with host UBE3A/E6-AP ubiquitin-protein ligase and modulates its activity. Protects host keratinocytes from apoptosis by mediating the degradation of host BAK1. May also inhibit host immune response.</text>
</comment>
<keyword evidence="13 16" id="KW-1035">Host cytoplasm</keyword>
<dbReference type="GO" id="GO:0003677">
    <property type="term" value="F:DNA binding"/>
    <property type="evidence" value="ECO:0007669"/>
    <property type="project" value="UniProtKB-UniRule"/>
</dbReference>
<evidence type="ECO:0000256" key="15">
    <source>
        <dbReference type="ARBA" id="ARBA00023323"/>
    </source>
</evidence>
<evidence type="ECO:0000256" key="1">
    <source>
        <dbReference type="ARBA" id="ARBA00006346"/>
    </source>
</evidence>
<comment type="subcellular location">
    <subcellularLocation>
        <location evidence="16 17">Host cytoplasm</location>
    </subcellularLocation>
    <subcellularLocation>
        <location evidence="16 17">Host nucleus</location>
    </subcellularLocation>
</comment>
<dbReference type="GO" id="GO:0008270">
    <property type="term" value="F:zinc ion binding"/>
    <property type="evidence" value="ECO:0007669"/>
    <property type="project" value="UniProtKB-KW"/>
</dbReference>
<keyword evidence="12 16" id="KW-0804">Transcription</keyword>
<reference evidence="18 19" key="1">
    <citation type="submission" date="2018-01" db="EMBL/GenBank/DDBJ databases">
        <title>Diversity of papillomavirus in Rhesus macaques.</title>
        <authorList>
            <person name="Chen Z."/>
            <person name="Wong P.Y."/>
            <person name="Ho W."/>
            <person name="Chan P."/>
        </authorList>
    </citation>
    <scope>NUCLEOTIDE SEQUENCE [LARGE SCALE GENOMIC DNA]</scope>
    <source>
        <strain evidence="18">PM069S3c168082</strain>
    </source>
</reference>
<proteinExistence type="inferred from homology"/>
<gene>
    <name evidence="16 18" type="primary">E6</name>
</gene>
<evidence type="ECO:0000256" key="5">
    <source>
        <dbReference type="ARBA" id="ARBA00022632"/>
    </source>
</evidence>
<keyword evidence="5 16" id="KW-1090">Inhibition of host innate immune response by virus</keyword>
<evidence type="ECO:0000256" key="9">
    <source>
        <dbReference type="ARBA" id="ARBA00023015"/>
    </source>
</evidence>
<keyword evidence="7 16" id="KW-0863">Zinc-finger</keyword>
<comment type="caution">
    <text evidence="16">Lacks conserved residue(s) required for the propagation of feature annotation.</text>
</comment>
<evidence type="ECO:0000256" key="6">
    <source>
        <dbReference type="ARBA" id="ARBA00022723"/>
    </source>
</evidence>
<evidence type="ECO:0000256" key="17">
    <source>
        <dbReference type="RuleBase" id="RU363123"/>
    </source>
</evidence>
<keyword evidence="6 16" id="KW-0479">Metal-binding</keyword>
<evidence type="ECO:0000256" key="13">
    <source>
        <dbReference type="ARBA" id="ARBA00023200"/>
    </source>
</evidence>
<dbReference type="GO" id="GO:0052170">
    <property type="term" value="P:symbiont-mediated suppression of host innate immune response"/>
    <property type="evidence" value="ECO:0007669"/>
    <property type="project" value="UniProtKB-KW"/>
</dbReference>
<keyword evidence="15 16" id="KW-1119">Modulation of host cell apoptosis by virus</keyword>
<evidence type="ECO:0000256" key="10">
    <source>
        <dbReference type="ARBA" id="ARBA00023125"/>
    </source>
</evidence>
<dbReference type="GO" id="GO:0030430">
    <property type="term" value="C:host cell cytoplasm"/>
    <property type="evidence" value="ECO:0007669"/>
    <property type="project" value="UniProtKB-SubCell"/>
</dbReference>
<evidence type="ECO:0000256" key="8">
    <source>
        <dbReference type="ARBA" id="ARBA00022833"/>
    </source>
</evidence>
<dbReference type="SUPFAM" id="SSF161229">
    <property type="entry name" value="E6 C-terminal domain-like"/>
    <property type="match status" value="2"/>
</dbReference>
<comment type="similarity">
    <text evidence="1 16 17">Belongs to the papillomaviridae E6 protein family.</text>
</comment>
<dbReference type="GO" id="GO:0006351">
    <property type="term" value="P:DNA-templated transcription"/>
    <property type="evidence" value="ECO:0007669"/>
    <property type="project" value="UniProtKB-UniRule"/>
</dbReference>
<sequence length="152" mass="18066">MSSKEGRPKTLLDLCDYCNLSLDILHVICVFCSKVLSTAEVYAFQYKDLNVAWRNNLPYGACALCLEVYGEIRYRRHREYSYYGKSVEEECGKPLEQLYIRCLLCHKPLCDVEKQRHVTHNKHFHKVAGEWRGRCLQCWKPSCTERRRRSRR</sequence>
<keyword evidence="8 16" id="KW-0862">Zinc</keyword>
<accession>A0A385AHQ9</accession>
<dbReference type="GO" id="GO:0006355">
    <property type="term" value="P:regulation of DNA-templated transcription"/>
    <property type="evidence" value="ECO:0007669"/>
    <property type="project" value="UniProtKB-UniRule"/>
</dbReference>
<comment type="subunit">
    <text evidence="16">Forms homodimers. Interacts with ubiquitin-protein ligase UBE3A/E6-AP; this interaction stimulates UBE3A ubiquitin activity. Interacts with host BAK1.</text>
</comment>
<dbReference type="Proteomes" id="UP000289742">
    <property type="component" value="Segment"/>
</dbReference>
<dbReference type="GO" id="GO:0039502">
    <property type="term" value="P:symbiont-mediated suppression of host type I interferon-mediated signaling pathway"/>
    <property type="evidence" value="ECO:0007669"/>
    <property type="project" value="UniProtKB-UniRule"/>
</dbReference>
<evidence type="ECO:0000256" key="4">
    <source>
        <dbReference type="ARBA" id="ARBA00022581"/>
    </source>
</evidence>
<dbReference type="Gene3D" id="3.30.240.40">
    <property type="entry name" value="E6 early regulatory protein"/>
    <property type="match status" value="2"/>
</dbReference>
<dbReference type="KEGG" id="vg:41702614"/>
<keyword evidence="10 16" id="KW-0238">DNA-binding</keyword>
<dbReference type="RefSeq" id="YP_009553204.1">
    <property type="nucleotide sequence ID" value="NC_040709.1"/>
</dbReference>
<dbReference type="GeneID" id="41702614"/>
<dbReference type="GO" id="GO:0052150">
    <property type="term" value="P:symbiont-mediated perturbation of host apoptosis"/>
    <property type="evidence" value="ECO:0007669"/>
    <property type="project" value="UniProtKB-KW"/>
</dbReference>
<evidence type="ECO:0000256" key="11">
    <source>
        <dbReference type="ARBA" id="ARBA00023159"/>
    </source>
</evidence>
<name>A0A385AHQ9_9PAPI</name>
<evidence type="ECO:0000313" key="19">
    <source>
        <dbReference type="Proteomes" id="UP000289742"/>
    </source>
</evidence>
<keyword evidence="11 16" id="KW-0010">Activator</keyword>
<keyword evidence="9 16" id="KW-0805">Transcription regulation</keyword>
<evidence type="ECO:0000256" key="12">
    <source>
        <dbReference type="ARBA" id="ARBA00023163"/>
    </source>
</evidence>